<dbReference type="SUPFAM" id="SSF53474">
    <property type="entry name" value="alpha/beta-Hydrolases"/>
    <property type="match status" value="1"/>
</dbReference>
<evidence type="ECO:0000313" key="3">
    <source>
        <dbReference type="Proteomes" id="UP000095285"/>
    </source>
</evidence>
<proteinExistence type="predicted"/>
<protein>
    <submittedName>
        <fullName evidence="4">Peptidase_S9 domain-containing protein</fullName>
    </submittedName>
</protein>
<dbReference type="GO" id="GO:0005886">
    <property type="term" value="C:plasma membrane"/>
    <property type="evidence" value="ECO:0007669"/>
    <property type="project" value="TreeGrafter"/>
</dbReference>
<evidence type="ECO:0000259" key="2">
    <source>
        <dbReference type="Pfam" id="PF00326"/>
    </source>
</evidence>
<name>A0A1I7W2N7_LOALO</name>
<reference evidence="3" key="1">
    <citation type="submission" date="2012-04" db="EMBL/GenBank/DDBJ databases">
        <title>The Genome Sequence of Loa loa.</title>
        <authorList>
            <consortium name="The Broad Institute Genome Sequencing Platform"/>
            <consortium name="Broad Institute Genome Sequencing Center for Infectious Disease"/>
            <person name="Nutman T.B."/>
            <person name="Fink D.L."/>
            <person name="Russ C."/>
            <person name="Young S."/>
            <person name="Zeng Q."/>
            <person name="Gargeya S."/>
            <person name="Alvarado L."/>
            <person name="Berlin A."/>
            <person name="Chapman S.B."/>
            <person name="Chen Z."/>
            <person name="Freedman E."/>
            <person name="Gellesch M."/>
            <person name="Goldberg J."/>
            <person name="Griggs A."/>
            <person name="Gujja S."/>
            <person name="Heilman E.R."/>
            <person name="Heiman D."/>
            <person name="Howarth C."/>
            <person name="Mehta T."/>
            <person name="Neiman D."/>
            <person name="Pearson M."/>
            <person name="Roberts A."/>
            <person name="Saif S."/>
            <person name="Shea T."/>
            <person name="Shenoy N."/>
            <person name="Sisk P."/>
            <person name="Stolte C."/>
            <person name="Sykes S."/>
            <person name="White J."/>
            <person name="Yandava C."/>
            <person name="Haas B."/>
            <person name="Henn M.R."/>
            <person name="Nusbaum C."/>
            <person name="Birren B."/>
        </authorList>
    </citation>
    <scope>NUCLEOTIDE SEQUENCE [LARGE SCALE GENOMIC DNA]</scope>
</reference>
<dbReference type="AlphaFoldDB" id="A0A1I7W2N7"/>
<dbReference type="Proteomes" id="UP000095285">
    <property type="component" value="Unassembled WGS sequence"/>
</dbReference>
<feature type="region of interest" description="Disordered" evidence="1">
    <location>
        <begin position="150"/>
        <end position="192"/>
    </location>
</feature>
<dbReference type="InterPro" id="IPR001375">
    <property type="entry name" value="Peptidase_S9_cat"/>
</dbReference>
<evidence type="ECO:0000256" key="1">
    <source>
        <dbReference type="SAM" id="MobiDB-lite"/>
    </source>
</evidence>
<dbReference type="GO" id="GO:0008474">
    <property type="term" value="F:palmitoyl-(protein) hydrolase activity"/>
    <property type="evidence" value="ECO:0007669"/>
    <property type="project" value="TreeGrafter"/>
</dbReference>
<organism evidence="3 4">
    <name type="scientific">Loa loa</name>
    <name type="common">Eye worm</name>
    <name type="synonym">Filaria loa</name>
    <dbReference type="NCBI Taxonomy" id="7209"/>
    <lineage>
        <taxon>Eukaryota</taxon>
        <taxon>Metazoa</taxon>
        <taxon>Ecdysozoa</taxon>
        <taxon>Nematoda</taxon>
        <taxon>Chromadorea</taxon>
        <taxon>Rhabditida</taxon>
        <taxon>Spirurina</taxon>
        <taxon>Spiruromorpha</taxon>
        <taxon>Filarioidea</taxon>
        <taxon>Onchocercidae</taxon>
        <taxon>Loa</taxon>
    </lineage>
</organism>
<accession>A0A1I7W2N7</accession>
<dbReference type="InterPro" id="IPR029058">
    <property type="entry name" value="AB_hydrolase_fold"/>
</dbReference>
<dbReference type="STRING" id="7209.A0A1I7W2N7"/>
<dbReference type="PANTHER" id="PTHR12277:SF81">
    <property type="entry name" value="PROTEIN ABHD13"/>
    <property type="match status" value="1"/>
</dbReference>
<dbReference type="Gene3D" id="3.40.50.1820">
    <property type="entry name" value="alpha/beta hydrolase"/>
    <property type="match status" value="1"/>
</dbReference>
<evidence type="ECO:0000313" key="4">
    <source>
        <dbReference type="WBParaSite" id="EN70_8991"/>
    </source>
</evidence>
<dbReference type="Pfam" id="PF00326">
    <property type="entry name" value="Peptidase_S9"/>
    <property type="match status" value="1"/>
</dbReference>
<dbReference type="PANTHER" id="PTHR12277">
    <property type="entry name" value="ALPHA/BETA HYDROLASE DOMAIN-CONTAINING PROTEIN"/>
    <property type="match status" value="1"/>
</dbReference>
<sequence length="192" mass="21716">MVLVKYLLEDLCIPETNIILWGYSIGTVASIELAKQASKLAGLILLAPVASIIRTICWGKCCWDRSEQCGRLADCCCDRFNSVKKISDIKMPTLIAHGVQDMIVTIEHGKALYQLCPGAVKPLWIPDVGHNNLENSSMLWRRMRKFINREARPPLQRKKRKSSMKDIKNKVNLSSDNNDKNETKEVFGTNVK</sequence>
<keyword evidence="3" id="KW-1185">Reference proteome</keyword>
<dbReference type="GO" id="GO:0010008">
    <property type="term" value="C:endosome membrane"/>
    <property type="evidence" value="ECO:0007669"/>
    <property type="project" value="TreeGrafter"/>
</dbReference>
<dbReference type="eggNOG" id="KOG1552">
    <property type="taxonomic scope" value="Eukaryota"/>
</dbReference>
<feature type="domain" description="Peptidase S9 prolyl oligopeptidase catalytic" evidence="2">
    <location>
        <begin position="3"/>
        <end position="130"/>
    </location>
</feature>
<reference evidence="4" key="2">
    <citation type="submission" date="2016-11" db="UniProtKB">
        <authorList>
            <consortium name="WormBaseParasite"/>
        </authorList>
    </citation>
    <scope>IDENTIFICATION</scope>
</reference>
<dbReference type="WBParaSite" id="EN70_8991">
    <property type="protein sequence ID" value="EN70_8991"/>
    <property type="gene ID" value="EN70_8991"/>
</dbReference>